<sequence length="124" mass="12905">MTTPTPPVAPTQTRYPWRATLRTVAAAGLGALSLLPVAAATAGVDTLRAVAQAIVVAGAITRVLALPGVDAWLRQYVPWLAAAPNLLPQNRGSHRAIATLLTVLGVAGHHRRDLLSQNRSPAPA</sequence>
<evidence type="ECO:0000313" key="2">
    <source>
        <dbReference type="EMBL" id="MFF5198602.1"/>
    </source>
</evidence>
<evidence type="ECO:0000256" key="1">
    <source>
        <dbReference type="SAM" id="Phobius"/>
    </source>
</evidence>
<dbReference type="Proteomes" id="UP001602287">
    <property type="component" value="Unassembled WGS sequence"/>
</dbReference>
<keyword evidence="3" id="KW-1185">Reference proteome</keyword>
<dbReference type="RefSeq" id="WP_358127845.1">
    <property type="nucleotide sequence ID" value="NZ_JBEXXF010000011.1"/>
</dbReference>
<keyword evidence="1" id="KW-1133">Transmembrane helix</keyword>
<keyword evidence="1" id="KW-0812">Transmembrane</keyword>
<accession>A0ABW6VLV6</accession>
<name>A0ABW6VLV6_9ACTN</name>
<comment type="caution">
    <text evidence="2">The sequence shown here is derived from an EMBL/GenBank/DDBJ whole genome shotgun (WGS) entry which is preliminary data.</text>
</comment>
<evidence type="ECO:0000313" key="3">
    <source>
        <dbReference type="Proteomes" id="UP001602287"/>
    </source>
</evidence>
<proteinExistence type="predicted"/>
<organism evidence="2 3">
    <name type="scientific">Micromonospora parva</name>
    <dbReference type="NCBI Taxonomy" id="1464048"/>
    <lineage>
        <taxon>Bacteria</taxon>
        <taxon>Bacillati</taxon>
        <taxon>Actinomycetota</taxon>
        <taxon>Actinomycetes</taxon>
        <taxon>Micromonosporales</taxon>
        <taxon>Micromonosporaceae</taxon>
        <taxon>Micromonospora</taxon>
    </lineage>
</organism>
<dbReference type="EMBL" id="JBIAZM010000001">
    <property type="protein sequence ID" value="MFF5198602.1"/>
    <property type="molecule type" value="Genomic_DNA"/>
</dbReference>
<reference evidence="2 3" key="1">
    <citation type="submission" date="2024-10" db="EMBL/GenBank/DDBJ databases">
        <title>The Natural Products Discovery Center: Release of the First 8490 Sequenced Strains for Exploring Actinobacteria Biosynthetic Diversity.</title>
        <authorList>
            <person name="Kalkreuter E."/>
            <person name="Kautsar S.A."/>
            <person name="Yang D."/>
            <person name="Bader C.D."/>
            <person name="Teijaro C.N."/>
            <person name="Fluegel L."/>
            <person name="Davis C.M."/>
            <person name="Simpson J.R."/>
            <person name="Lauterbach L."/>
            <person name="Steele A.D."/>
            <person name="Gui C."/>
            <person name="Meng S."/>
            <person name="Li G."/>
            <person name="Viehrig K."/>
            <person name="Ye F."/>
            <person name="Su P."/>
            <person name="Kiefer A.F."/>
            <person name="Nichols A."/>
            <person name="Cepeda A.J."/>
            <person name="Yan W."/>
            <person name="Fan B."/>
            <person name="Jiang Y."/>
            <person name="Adhikari A."/>
            <person name="Zheng C.-J."/>
            <person name="Schuster L."/>
            <person name="Cowan T.M."/>
            <person name="Smanski M.J."/>
            <person name="Chevrette M.G."/>
            <person name="De Carvalho L.P.S."/>
            <person name="Shen B."/>
        </authorList>
    </citation>
    <scope>NUCLEOTIDE SEQUENCE [LARGE SCALE GENOMIC DNA]</scope>
    <source>
        <strain evidence="2 3">NPDC000140</strain>
    </source>
</reference>
<gene>
    <name evidence="2" type="ORF">ACFY3B_03235</name>
</gene>
<protein>
    <submittedName>
        <fullName evidence="2">Uncharacterized protein</fullName>
    </submittedName>
</protein>
<keyword evidence="1" id="KW-0472">Membrane</keyword>
<feature type="transmembrane region" description="Helical" evidence="1">
    <location>
        <begin position="49"/>
        <end position="69"/>
    </location>
</feature>